<sequence>MSDRPPPDPESPFARFAALVRRELGAEDVRVLTKDPEPQSPAANVLYARLSDGTGIAVTFSTAPRNPTALRRRLDMLVNTFTQLIGEHAKPPARLSISRSLREELRALATRTQAVEALVLDAHSPVVWGATHQRGPLEEPPELSAVLHVVDPLEPFASVTPLYRDKSEQPPPSSDLGADDDLAELVEFPPPAPLPAPRLADVPGPVAVPPEPSQTQVTEPKGPGSLPPPDLRDLVPAAQRALREVRSLPGIDSLRKGRPIRETVRLADFGYVAQSFATIYIIVLVFESPFDELRAERALNDALPRIERLVLALPPLDPTPEPRANAVALRRPRRR</sequence>
<evidence type="ECO:0000256" key="1">
    <source>
        <dbReference type="SAM" id="MobiDB-lite"/>
    </source>
</evidence>
<evidence type="ECO:0000313" key="3">
    <source>
        <dbReference type="Proteomes" id="UP001379533"/>
    </source>
</evidence>
<gene>
    <name evidence="2" type="ORF">LZC95_25390</name>
</gene>
<feature type="region of interest" description="Disordered" evidence="1">
    <location>
        <begin position="185"/>
        <end position="230"/>
    </location>
</feature>
<reference evidence="2 3" key="1">
    <citation type="submission" date="2021-12" db="EMBL/GenBank/DDBJ databases">
        <title>Discovery of the Pendulisporaceae a myxobacterial family with distinct sporulation behavior and unique specialized metabolism.</title>
        <authorList>
            <person name="Garcia R."/>
            <person name="Popoff A."/>
            <person name="Bader C.D."/>
            <person name="Loehr J."/>
            <person name="Walesch S."/>
            <person name="Walt C."/>
            <person name="Boldt J."/>
            <person name="Bunk B."/>
            <person name="Haeckl F.J.F.P.J."/>
            <person name="Gunesch A.P."/>
            <person name="Birkelbach J."/>
            <person name="Nuebel U."/>
            <person name="Pietschmann T."/>
            <person name="Bach T."/>
            <person name="Mueller R."/>
        </authorList>
    </citation>
    <scope>NUCLEOTIDE SEQUENCE [LARGE SCALE GENOMIC DNA]</scope>
    <source>
        <strain evidence="2 3">MSr12523</strain>
    </source>
</reference>
<dbReference type="Proteomes" id="UP001379533">
    <property type="component" value="Chromosome"/>
</dbReference>
<organism evidence="2 3">
    <name type="scientific">Pendulispora brunnea</name>
    <dbReference type="NCBI Taxonomy" id="2905690"/>
    <lineage>
        <taxon>Bacteria</taxon>
        <taxon>Pseudomonadati</taxon>
        <taxon>Myxococcota</taxon>
        <taxon>Myxococcia</taxon>
        <taxon>Myxococcales</taxon>
        <taxon>Sorangiineae</taxon>
        <taxon>Pendulisporaceae</taxon>
        <taxon>Pendulispora</taxon>
    </lineage>
</organism>
<protein>
    <submittedName>
        <fullName evidence="2">Uncharacterized protein</fullName>
    </submittedName>
</protein>
<dbReference type="EMBL" id="CP089982">
    <property type="protein sequence ID" value="WXB00136.1"/>
    <property type="molecule type" value="Genomic_DNA"/>
</dbReference>
<keyword evidence="3" id="KW-1185">Reference proteome</keyword>
<dbReference type="RefSeq" id="WP_394850778.1">
    <property type="nucleotide sequence ID" value="NZ_CP089982.1"/>
</dbReference>
<proteinExistence type="predicted"/>
<accession>A0ABZ2KRD1</accession>
<evidence type="ECO:0000313" key="2">
    <source>
        <dbReference type="EMBL" id="WXB00136.1"/>
    </source>
</evidence>
<name>A0ABZ2KRD1_9BACT</name>